<name>A0A0L6UXA6_9BASI</name>
<dbReference type="Proteomes" id="UP000037035">
    <property type="component" value="Unassembled WGS sequence"/>
</dbReference>
<sequence>MAFLTCYLVLFSRFLKLVPSHQPLLRAEI</sequence>
<dbReference type="VEuPathDB" id="FungiDB:VP01_3318g1"/>
<dbReference type="EMBL" id="LAVV01008300">
    <property type="protein sequence ID" value="KNZ53178.1"/>
    <property type="molecule type" value="Genomic_DNA"/>
</dbReference>
<keyword evidence="2" id="KW-1185">Reference proteome</keyword>
<evidence type="ECO:0000313" key="2">
    <source>
        <dbReference type="Proteomes" id="UP000037035"/>
    </source>
</evidence>
<dbReference type="AlphaFoldDB" id="A0A0L6UXA6"/>
<evidence type="ECO:0000313" key="1">
    <source>
        <dbReference type="EMBL" id="KNZ53178.1"/>
    </source>
</evidence>
<proteinExistence type="predicted"/>
<gene>
    <name evidence="1" type="ORF">VP01_3318g1</name>
</gene>
<reference evidence="1 2" key="1">
    <citation type="submission" date="2015-08" db="EMBL/GenBank/DDBJ databases">
        <title>Next Generation Sequencing and Analysis of the Genome of Puccinia sorghi L Schw, the Causal Agent of Maize Common Rust.</title>
        <authorList>
            <person name="Rochi L."/>
            <person name="Burguener G."/>
            <person name="Darino M."/>
            <person name="Turjanski A."/>
            <person name="Kreff E."/>
            <person name="Dieguez M.J."/>
            <person name="Sacco F."/>
        </authorList>
    </citation>
    <scope>NUCLEOTIDE SEQUENCE [LARGE SCALE GENOMIC DNA]</scope>
    <source>
        <strain evidence="1 2">RO10H11247</strain>
    </source>
</reference>
<accession>A0A0L6UXA6</accession>
<protein>
    <submittedName>
        <fullName evidence="1">Putative signal peptide protein</fullName>
    </submittedName>
</protein>
<comment type="caution">
    <text evidence="1">The sequence shown here is derived from an EMBL/GenBank/DDBJ whole genome shotgun (WGS) entry which is preliminary data.</text>
</comment>
<organism evidence="1 2">
    <name type="scientific">Puccinia sorghi</name>
    <dbReference type="NCBI Taxonomy" id="27349"/>
    <lineage>
        <taxon>Eukaryota</taxon>
        <taxon>Fungi</taxon>
        <taxon>Dikarya</taxon>
        <taxon>Basidiomycota</taxon>
        <taxon>Pucciniomycotina</taxon>
        <taxon>Pucciniomycetes</taxon>
        <taxon>Pucciniales</taxon>
        <taxon>Pucciniaceae</taxon>
        <taxon>Puccinia</taxon>
    </lineage>
</organism>